<dbReference type="Gene3D" id="3.40.50.150">
    <property type="entry name" value="Vaccinia Virus protein VP39"/>
    <property type="match status" value="1"/>
</dbReference>
<accession>A0A239P9A3</accession>
<dbReference type="GO" id="GO:0032259">
    <property type="term" value="P:methylation"/>
    <property type="evidence" value="ECO:0007669"/>
    <property type="project" value="UniProtKB-KW"/>
</dbReference>
<dbReference type="OrthoDB" id="9786503at2"/>
<evidence type="ECO:0000313" key="6">
    <source>
        <dbReference type="Proteomes" id="UP000198362"/>
    </source>
</evidence>
<dbReference type="Pfam" id="PF13649">
    <property type="entry name" value="Methyltransf_25"/>
    <property type="match status" value="1"/>
</dbReference>
<evidence type="ECO:0000256" key="1">
    <source>
        <dbReference type="ARBA" id="ARBA00022603"/>
    </source>
</evidence>
<feature type="domain" description="Methyltransferase" evidence="4">
    <location>
        <begin position="39"/>
        <end position="102"/>
    </location>
</feature>
<dbReference type="PANTHER" id="PTHR43464">
    <property type="entry name" value="METHYLTRANSFERASE"/>
    <property type="match status" value="1"/>
</dbReference>
<dbReference type="CDD" id="cd02440">
    <property type="entry name" value="AdoMet_MTases"/>
    <property type="match status" value="1"/>
</dbReference>
<dbReference type="InterPro" id="IPR041698">
    <property type="entry name" value="Methyltransf_25"/>
</dbReference>
<proteinExistence type="predicted"/>
<name>A0A239P9A3_9ACTN</name>
<keyword evidence="1 5" id="KW-0489">Methyltransferase</keyword>
<keyword evidence="2 5" id="KW-0808">Transferase</keyword>
<organism evidence="5 6">
    <name type="scientific">Asanoa hainanensis</name>
    <dbReference type="NCBI Taxonomy" id="560556"/>
    <lineage>
        <taxon>Bacteria</taxon>
        <taxon>Bacillati</taxon>
        <taxon>Actinomycetota</taxon>
        <taxon>Actinomycetes</taxon>
        <taxon>Micromonosporales</taxon>
        <taxon>Micromonosporaceae</taxon>
        <taxon>Asanoa</taxon>
    </lineage>
</organism>
<keyword evidence="6" id="KW-1185">Reference proteome</keyword>
<dbReference type="RefSeq" id="WP_089254018.1">
    <property type="nucleotide sequence ID" value="NZ_FZPH01000015.1"/>
</dbReference>
<dbReference type="AlphaFoldDB" id="A0A239P9A3"/>
<sequence length="197" mass="21064">MTDAKFWDDLYSSRDQLFSGRPNGVLVAEAGDLPPGRALDVGCGEGADARWLADRGWQVTAVDISRTALDRAAATDSGRVTWIALDLTEVPPPGEYDLVTAQYFPLPKQAGAAGPCGLVAAVAPGGLLLVASHDPADLPPGEDHGFDPADYWHPTDIAALLGEDWTILADESRPRTTPPPPETHHKNDTVLLARRLR</sequence>
<dbReference type="Proteomes" id="UP000198362">
    <property type="component" value="Unassembled WGS sequence"/>
</dbReference>
<evidence type="ECO:0000256" key="2">
    <source>
        <dbReference type="ARBA" id="ARBA00022679"/>
    </source>
</evidence>
<dbReference type="SUPFAM" id="SSF53335">
    <property type="entry name" value="S-adenosyl-L-methionine-dependent methyltransferases"/>
    <property type="match status" value="1"/>
</dbReference>
<dbReference type="GO" id="GO:0008168">
    <property type="term" value="F:methyltransferase activity"/>
    <property type="evidence" value="ECO:0007669"/>
    <property type="project" value="UniProtKB-KW"/>
</dbReference>
<evidence type="ECO:0000259" key="4">
    <source>
        <dbReference type="Pfam" id="PF13649"/>
    </source>
</evidence>
<dbReference type="EMBL" id="FZPH01000015">
    <property type="protein sequence ID" value="SNT63294.1"/>
    <property type="molecule type" value="Genomic_DNA"/>
</dbReference>
<evidence type="ECO:0000313" key="5">
    <source>
        <dbReference type="EMBL" id="SNT63294.1"/>
    </source>
</evidence>
<dbReference type="PANTHER" id="PTHR43464:SF19">
    <property type="entry name" value="UBIQUINONE BIOSYNTHESIS O-METHYLTRANSFERASE, MITOCHONDRIAL"/>
    <property type="match status" value="1"/>
</dbReference>
<keyword evidence="3" id="KW-0949">S-adenosyl-L-methionine</keyword>
<reference evidence="5 6" key="1">
    <citation type="submission" date="2017-06" db="EMBL/GenBank/DDBJ databases">
        <authorList>
            <person name="Kim H.J."/>
            <person name="Triplett B.A."/>
        </authorList>
    </citation>
    <scope>NUCLEOTIDE SEQUENCE [LARGE SCALE GENOMIC DNA]</scope>
    <source>
        <strain evidence="5 6">CGMCC 4.5593</strain>
    </source>
</reference>
<protein>
    <submittedName>
        <fullName evidence="5">Methyltransferase domain-containing protein</fullName>
    </submittedName>
</protein>
<gene>
    <name evidence="5" type="ORF">SAMN05421812_11547</name>
</gene>
<evidence type="ECO:0000256" key="3">
    <source>
        <dbReference type="ARBA" id="ARBA00022691"/>
    </source>
</evidence>
<dbReference type="InterPro" id="IPR029063">
    <property type="entry name" value="SAM-dependent_MTases_sf"/>
</dbReference>